<protein>
    <submittedName>
        <fullName evidence="1">Uncharacterized protein</fullName>
    </submittedName>
</protein>
<gene>
    <name evidence="1" type="ORF">CORT_0F03360</name>
</gene>
<dbReference type="EMBL" id="HE681724">
    <property type="protein sequence ID" value="CCG24560.1"/>
    <property type="molecule type" value="Genomic_DNA"/>
</dbReference>
<dbReference type="RefSeq" id="XP_003870689.1">
    <property type="nucleotide sequence ID" value="XM_003870640.1"/>
</dbReference>
<dbReference type="Proteomes" id="UP000005018">
    <property type="component" value="Chromosome 6"/>
</dbReference>
<dbReference type="KEGG" id="cot:CORT_0F03360"/>
<dbReference type="AlphaFoldDB" id="H8X8T5"/>
<dbReference type="GeneID" id="14541676"/>
<accession>H8X8T5</accession>
<organism evidence="1 2">
    <name type="scientific">Candida orthopsilosis (strain 90-125)</name>
    <name type="common">Yeast</name>
    <dbReference type="NCBI Taxonomy" id="1136231"/>
    <lineage>
        <taxon>Eukaryota</taxon>
        <taxon>Fungi</taxon>
        <taxon>Dikarya</taxon>
        <taxon>Ascomycota</taxon>
        <taxon>Saccharomycotina</taxon>
        <taxon>Pichiomycetes</taxon>
        <taxon>Debaryomycetaceae</taxon>
        <taxon>Candida/Lodderomyces clade</taxon>
        <taxon>Candida</taxon>
    </lineage>
</organism>
<evidence type="ECO:0000313" key="2">
    <source>
        <dbReference type="Proteomes" id="UP000005018"/>
    </source>
</evidence>
<keyword evidence="2" id="KW-1185">Reference proteome</keyword>
<dbReference type="OrthoDB" id="4022390at2759"/>
<proteinExistence type="predicted"/>
<name>H8X8T5_CANO9</name>
<sequence length="212" mass="23549">MPRSISTSSFNLQQAPTIFASLDSPPIPNRSVTSFWINDKENLGSSSSNSPTNSILIASSERKKAAAYKSCETKLKRMMAEDENYSFILNPCCDKIDCKFVKNAILKDSKTRNSSRDGFVASIISIDSEDEGALSYKANDSLVAAPLRTSSVGKAIQVQPSEINDDTHSIYKDLFDELNACINSIHLQSQFDEKLSKLKDIIRGRKNRRIKT</sequence>
<dbReference type="HOGENOM" id="CLU_1299544_0_0_1"/>
<evidence type="ECO:0000313" key="1">
    <source>
        <dbReference type="EMBL" id="CCG24560.1"/>
    </source>
</evidence>
<reference evidence="1 2" key="1">
    <citation type="journal article" date="2012" name="PLoS ONE">
        <title>Sequence and analysis of the genome of the pathogenic yeast Candida orthopsilosis.</title>
        <authorList>
            <person name="Riccombeni A."/>
            <person name="Vidanes G."/>
            <person name="Proux-Wera E."/>
            <person name="Wolfe K.H."/>
            <person name="Butler G."/>
        </authorList>
    </citation>
    <scope>NUCLEOTIDE SEQUENCE [LARGE SCALE GENOMIC DNA]</scope>
    <source>
        <strain evidence="1 2">Co 90-125</strain>
    </source>
</reference>